<evidence type="ECO:0000256" key="1">
    <source>
        <dbReference type="SAM" id="MobiDB-lite"/>
    </source>
</evidence>
<evidence type="ECO:0000313" key="3">
    <source>
        <dbReference type="Proteomes" id="UP001362999"/>
    </source>
</evidence>
<protein>
    <submittedName>
        <fullName evidence="2">Uncharacterized protein</fullName>
    </submittedName>
</protein>
<reference evidence="2 3" key="1">
    <citation type="journal article" date="2024" name="J Genomics">
        <title>Draft genome sequencing and assembly of Favolaschia claudopus CIRM-BRFM 2984 isolated from oak limbs.</title>
        <authorList>
            <person name="Navarro D."/>
            <person name="Drula E."/>
            <person name="Chaduli D."/>
            <person name="Cazenave R."/>
            <person name="Ahrendt S."/>
            <person name="Wang J."/>
            <person name="Lipzen A."/>
            <person name="Daum C."/>
            <person name="Barry K."/>
            <person name="Grigoriev I.V."/>
            <person name="Favel A."/>
            <person name="Rosso M.N."/>
            <person name="Martin F."/>
        </authorList>
    </citation>
    <scope>NUCLEOTIDE SEQUENCE [LARGE SCALE GENOMIC DNA]</scope>
    <source>
        <strain evidence="2 3">CIRM-BRFM 2984</strain>
    </source>
</reference>
<dbReference type="Proteomes" id="UP001362999">
    <property type="component" value="Unassembled WGS sequence"/>
</dbReference>
<feature type="region of interest" description="Disordered" evidence="1">
    <location>
        <begin position="6"/>
        <end position="37"/>
    </location>
</feature>
<proteinExistence type="predicted"/>
<sequence>MLLLLSSSSPRLHHHHLDSASSPRRHPSHLLESNNSSSAASAPMIQATSTHWFHLAFGVGSFLHHRRLNYITQPRYVLNERTTLAALELNIHLRHSTDSLPRSAAKRLDTTPKVFLNAPWPPAGNHHVLKLKAKAPSLSVSTLPPSSVTAQVLNVRVVCGRMAANWTEAAGRLTHVLKLKAACLVSLTIDILGIPRAPRSLHATYRRPASETRTGV</sequence>
<accession>A0AAW0AG47</accession>
<dbReference type="EMBL" id="JAWWNJ010000069">
    <property type="protein sequence ID" value="KAK7008030.1"/>
    <property type="molecule type" value="Genomic_DNA"/>
</dbReference>
<gene>
    <name evidence="2" type="ORF">R3P38DRAFT_3211677</name>
</gene>
<dbReference type="AlphaFoldDB" id="A0AAW0AG47"/>
<comment type="caution">
    <text evidence="2">The sequence shown here is derived from an EMBL/GenBank/DDBJ whole genome shotgun (WGS) entry which is preliminary data.</text>
</comment>
<keyword evidence="3" id="KW-1185">Reference proteome</keyword>
<organism evidence="2 3">
    <name type="scientific">Favolaschia claudopus</name>
    <dbReference type="NCBI Taxonomy" id="2862362"/>
    <lineage>
        <taxon>Eukaryota</taxon>
        <taxon>Fungi</taxon>
        <taxon>Dikarya</taxon>
        <taxon>Basidiomycota</taxon>
        <taxon>Agaricomycotina</taxon>
        <taxon>Agaricomycetes</taxon>
        <taxon>Agaricomycetidae</taxon>
        <taxon>Agaricales</taxon>
        <taxon>Marasmiineae</taxon>
        <taxon>Mycenaceae</taxon>
        <taxon>Favolaschia</taxon>
    </lineage>
</organism>
<evidence type="ECO:0000313" key="2">
    <source>
        <dbReference type="EMBL" id="KAK7008030.1"/>
    </source>
</evidence>
<name>A0AAW0AG47_9AGAR</name>